<evidence type="ECO:0008006" key="3">
    <source>
        <dbReference type="Google" id="ProtNLM"/>
    </source>
</evidence>
<evidence type="ECO:0000313" key="1">
    <source>
        <dbReference type="EMBL" id="GAA2248264.1"/>
    </source>
</evidence>
<dbReference type="EMBL" id="BAAAQY010000014">
    <property type="protein sequence ID" value="GAA2248264.1"/>
    <property type="molecule type" value="Genomic_DNA"/>
</dbReference>
<dbReference type="PANTHER" id="PTHR30032">
    <property type="entry name" value="N-ACETYLMURAMOYL-L-ALANINE AMIDASE-RELATED"/>
    <property type="match status" value="1"/>
</dbReference>
<sequence length="387" mass="39415">MTIGVPTSTDIYDTDGGSFTPSISAGTLPTGLALVNPAPLAAQVVGTPTTLGSFVYSIKLTDNLGRYAEKTCMTDVLPVGSTVSRLGGLDRYHESVLIGDQVTKGADAPLVYVASGEKYADALSAASVAAQRGAPLLLTTTDRVPEVVTQAIVAYKARQIVVVGGESSISMTGMALLSVGTSATVTRIGGVDRYDTSRKLISDTTFGAKPSTELFVASGTKFPDALSASPAAATIPAPVLLVNGAEPTLTAAEHSLVTGRGVKKVTVFGGEDTLSRGLNDSLAAAAGASSRIDGADRYAVAARSVAKHFPSTIPSDTVYLATGTDFPDALAGGALAGANHAPILLVSKSCMTRETAAEITRLKPQHLVLLGGPNTLDAALGRLPICN</sequence>
<name>A0ABN3E4E6_9MICO</name>
<accession>A0ABN3E4E6</accession>
<dbReference type="InterPro" id="IPR013783">
    <property type="entry name" value="Ig-like_fold"/>
</dbReference>
<dbReference type="InterPro" id="IPR051922">
    <property type="entry name" value="Bact_Sporulation_Assoc"/>
</dbReference>
<comment type="caution">
    <text evidence="1">The sequence shown here is derived from an EMBL/GenBank/DDBJ whole genome shotgun (WGS) entry which is preliminary data.</text>
</comment>
<dbReference type="Gene3D" id="3.40.50.12090">
    <property type="match status" value="2"/>
</dbReference>
<dbReference type="InterPro" id="IPR007253">
    <property type="entry name" value="Cell_wall-bd_2"/>
</dbReference>
<protein>
    <recommendedName>
        <fullName evidence="3">Cell wall-binding repeat-containing protein</fullName>
    </recommendedName>
</protein>
<evidence type="ECO:0000313" key="2">
    <source>
        <dbReference type="Proteomes" id="UP001500929"/>
    </source>
</evidence>
<dbReference type="Pfam" id="PF04122">
    <property type="entry name" value="CW_binding_2"/>
    <property type="match status" value="3"/>
</dbReference>
<organism evidence="1 2">
    <name type="scientific">Herbiconiux moechotypicola</name>
    <dbReference type="NCBI Taxonomy" id="637393"/>
    <lineage>
        <taxon>Bacteria</taxon>
        <taxon>Bacillati</taxon>
        <taxon>Actinomycetota</taxon>
        <taxon>Actinomycetes</taxon>
        <taxon>Micrococcales</taxon>
        <taxon>Microbacteriaceae</taxon>
        <taxon>Herbiconiux</taxon>
    </lineage>
</organism>
<reference evidence="1 2" key="1">
    <citation type="journal article" date="2019" name="Int. J. Syst. Evol. Microbiol.">
        <title>The Global Catalogue of Microorganisms (GCM) 10K type strain sequencing project: providing services to taxonomists for standard genome sequencing and annotation.</title>
        <authorList>
            <consortium name="The Broad Institute Genomics Platform"/>
            <consortium name="The Broad Institute Genome Sequencing Center for Infectious Disease"/>
            <person name="Wu L."/>
            <person name="Ma J."/>
        </authorList>
    </citation>
    <scope>NUCLEOTIDE SEQUENCE [LARGE SCALE GENOMIC DNA]</scope>
    <source>
        <strain evidence="1 2">JCM 16117</strain>
    </source>
</reference>
<gene>
    <name evidence="1" type="ORF">GCM10009851_37090</name>
</gene>
<keyword evidence="2" id="KW-1185">Reference proteome</keyword>
<dbReference type="Proteomes" id="UP001500929">
    <property type="component" value="Unassembled WGS sequence"/>
</dbReference>
<dbReference type="Gene3D" id="2.60.40.10">
    <property type="entry name" value="Immunoglobulins"/>
    <property type="match status" value="1"/>
</dbReference>
<proteinExistence type="predicted"/>
<dbReference type="PANTHER" id="PTHR30032:SF8">
    <property type="entry name" value="GERMINATION-SPECIFIC N-ACETYLMURAMOYL-L-ALANINE AMIDASE"/>
    <property type="match status" value="1"/>
</dbReference>